<dbReference type="InterPro" id="IPR013783">
    <property type="entry name" value="Ig-like_fold"/>
</dbReference>
<dbReference type="CDD" id="cd00063">
    <property type="entry name" value="FN3"/>
    <property type="match status" value="1"/>
</dbReference>
<sequence>MTTILKVYDKDGNVVGEAEQNQNGATKVTIHDLEADTTYPTGTFKVAHVNGEEVSEMVDVPEFKTKESKRKSKAQS</sequence>
<dbReference type="Gene3D" id="2.60.40.10">
    <property type="entry name" value="Immunoglobulins"/>
    <property type="match status" value="1"/>
</dbReference>
<comment type="caution">
    <text evidence="1">The sequence shown here is derived from an EMBL/GenBank/DDBJ whole genome shotgun (WGS) entry which is preliminary data.</text>
</comment>
<evidence type="ECO:0000313" key="1">
    <source>
        <dbReference type="EMBL" id="PTI50400.1"/>
    </source>
</evidence>
<dbReference type="AlphaFoldDB" id="A0A2T4PZ61"/>
<dbReference type="EMBL" id="PZEV01000030">
    <property type="protein sequence ID" value="PTI50400.1"/>
    <property type="molecule type" value="Genomic_DNA"/>
</dbReference>
<dbReference type="InterPro" id="IPR003961">
    <property type="entry name" value="FN3_dom"/>
</dbReference>
<dbReference type="Proteomes" id="UP000240717">
    <property type="component" value="Unassembled WGS sequence"/>
</dbReference>
<evidence type="ECO:0000313" key="2">
    <source>
        <dbReference type="Proteomes" id="UP000240717"/>
    </source>
</evidence>
<dbReference type="STRING" id="1194526.A284_07855"/>
<name>A0A2T4PZ61_STAWA</name>
<dbReference type="RefSeq" id="WP_095324759.1">
    <property type="nucleotide sequence ID" value="NZ_JACGPT010000002.1"/>
</dbReference>
<reference evidence="1 2" key="1">
    <citation type="journal article" date="2016" name="Front. Microbiol.">
        <title>Comprehensive Phylogenetic Analysis of Bovine Non-aureus Staphylococci Species Based on Whole-Genome Sequencing.</title>
        <authorList>
            <person name="Naushad S."/>
            <person name="Barkema H.W."/>
            <person name="Luby C."/>
            <person name="Condas L.A."/>
            <person name="Nobrega D.B."/>
            <person name="Carson D.A."/>
            <person name="De Buck J."/>
        </authorList>
    </citation>
    <scope>NUCLEOTIDE SEQUENCE [LARGE SCALE GENOMIC DNA]</scope>
    <source>
        <strain evidence="1 2">SNUC 2993</strain>
    </source>
</reference>
<organism evidence="1 2">
    <name type="scientific">Staphylococcus warneri</name>
    <dbReference type="NCBI Taxonomy" id="1292"/>
    <lineage>
        <taxon>Bacteria</taxon>
        <taxon>Bacillati</taxon>
        <taxon>Bacillota</taxon>
        <taxon>Bacilli</taxon>
        <taxon>Bacillales</taxon>
        <taxon>Staphylococcaceae</taxon>
        <taxon>Staphylococcus</taxon>
    </lineage>
</organism>
<protein>
    <submittedName>
        <fullName evidence="1">Fibronectin type III domain-containing protein</fullName>
    </submittedName>
</protein>
<accession>A0A2T4PZ61</accession>
<gene>
    <name evidence="1" type="ORF">BU085_08980</name>
</gene>
<proteinExistence type="predicted"/>